<feature type="compositionally biased region" description="Polar residues" evidence="2">
    <location>
        <begin position="284"/>
        <end position="293"/>
    </location>
</feature>
<feature type="compositionally biased region" description="Polar residues" evidence="2">
    <location>
        <begin position="101"/>
        <end position="110"/>
    </location>
</feature>
<dbReference type="InterPro" id="IPR009071">
    <property type="entry name" value="HMG_box_dom"/>
</dbReference>
<dbReference type="Gene3D" id="1.10.30.10">
    <property type="entry name" value="High mobility group box domain"/>
    <property type="match status" value="1"/>
</dbReference>
<gene>
    <name evidence="4" type="ORF">g.5479</name>
</gene>
<evidence type="ECO:0000259" key="3">
    <source>
        <dbReference type="PROSITE" id="PS50118"/>
    </source>
</evidence>
<feature type="region of interest" description="Disordered" evidence="2">
    <location>
        <begin position="90"/>
        <end position="112"/>
    </location>
</feature>
<evidence type="ECO:0000313" key="4">
    <source>
        <dbReference type="EMBL" id="JAT24859.1"/>
    </source>
</evidence>
<dbReference type="GO" id="GO:0003677">
    <property type="term" value="F:DNA binding"/>
    <property type="evidence" value="ECO:0007669"/>
    <property type="project" value="UniProtKB-UniRule"/>
</dbReference>
<dbReference type="Pfam" id="PF00505">
    <property type="entry name" value="HMG_box"/>
    <property type="match status" value="1"/>
</dbReference>
<feature type="region of interest" description="Disordered" evidence="2">
    <location>
        <begin position="1"/>
        <end position="24"/>
    </location>
</feature>
<dbReference type="PANTHER" id="PTHR46584">
    <property type="entry name" value="HMG DOMAIN-CONTAINING PROTEIN 4"/>
    <property type="match status" value="1"/>
</dbReference>
<feature type="domain" description="HMG box" evidence="3">
    <location>
        <begin position="187"/>
        <end position="246"/>
    </location>
</feature>
<feature type="DNA-binding region" description="HMG box" evidence="1">
    <location>
        <begin position="187"/>
        <end position="246"/>
    </location>
</feature>
<evidence type="ECO:0000256" key="1">
    <source>
        <dbReference type="PROSITE-ProRule" id="PRU00267"/>
    </source>
</evidence>
<dbReference type="EMBL" id="GEBQ01015118">
    <property type="protein sequence ID" value="JAT24859.1"/>
    <property type="molecule type" value="Transcribed_RNA"/>
</dbReference>
<keyword evidence="1" id="KW-0238">DNA-binding</keyword>
<feature type="compositionally biased region" description="Polar residues" evidence="2">
    <location>
        <begin position="46"/>
        <end position="60"/>
    </location>
</feature>
<dbReference type="InterPro" id="IPR036910">
    <property type="entry name" value="HMG_box_dom_sf"/>
</dbReference>
<name>A0A1B6LMQ3_9HEMI</name>
<dbReference type="PANTHER" id="PTHR46584:SF1">
    <property type="entry name" value="HMG DOMAIN-CONTAINING PROTEIN 4"/>
    <property type="match status" value="1"/>
</dbReference>
<dbReference type="InterPro" id="IPR042477">
    <property type="entry name" value="HMGXB4"/>
</dbReference>
<dbReference type="SMART" id="SM00398">
    <property type="entry name" value="HMG"/>
    <property type="match status" value="1"/>
</dbReference>
<dbReference type="SUPFAM" id="SSF47095">
    <property type="entry name" value="HMG-box"/>
    <property type="match status" value="1"/>
</dbReference>
<organism evidence="4">
    <name type="scientific">Graphocephala atropunctata</name>
    <dbReference type="NCBI Taxonomy" id="36148"/>
    <lineage>
        <taxon>Eukaryota</taxon>
        <taxon>Metazoa</taxon>
        <taxon>Ecdysozoa</taxon>
        <taxon>Arthropoda</taxon>
        <taxon>Hexapoda</taxon>
        <taxon>Insecta</taxon>
        <taxon>Pterygota</taxon>
        <taxon>Neoptera</taxon>
        <taxon>Paraneoptera</taxon>
        <taxon>Hemiptera</taxon>
        <taxon>Auchenorrhyncha</taxon>
        <taxon>Membracoidea</taxon>
        <taxon>Cicadellidae</taxon>
        <taxon>Cicadellinae</taxon>
        <taxon>Cicadellini</taxon>
        <taxon>Graphocephala</taxon>
    </lineage>
</organism>
<dbReference type="CDD" id="cd00084">
    <property type="entry name" value="HMG-box_SF"/>
    <property type="match status" value="1"/>
</dbReference>
<dbReference type="GO" id="GO:0005634">
    <property type="term" value="C:nucleus"/>
    <property type="evidence" value="ECO:0007669"/>
    <property type="project" value="UniProtKB-UniRule"/>
</dbReference>
<reference evidence="4" key="1">
    <citation type="submission" date="2015-11" db="EMBL/GenBank/DDBJ databases">
        <title>De novo transcriptome assembly of four potential Pierce s Disease insect vectors from Arizona vineyards.</title>
        <authorList>
            <person name="Tassone E.E."/>
        </authorList>
    </citation>
    <scope>NUCLEOTIDE SEQUENCE</scope>
</reference>
<proteinExistence type="predicted"/>
<dbReference type="PROSITE" id="PS50118">
    <property type="entry name" value="HMG_BOX_2"/>
    <property type="match status" value="1"/>
</dbReference>
<evidence type="ECO:0000256" key="2">
    <source>
        <dbReference type="SAM" id="MobiDB-lite"/>
    </source>
</evidence>
<protein>
    <recommendedName>
        <fullName evidence="3">HMG box domain-containing protein</fullName>
    </recommendedName>
</protein>
<sequence length="415" mass="45599">MEGSELEVTGVSRSGRVRKKSSKLTDFESLDEVERCRKKNEKLDPYTSSSATPRTSNIQKKQPIKIETNSEEEDNDVPLPTYAIKEEAAHYSESDSEMGTFHQNDSSLDSLGSEVDDDEMEEHMNLANTENTQVTEGFQRINPDSPDAGTPTQAQSLYMLEKSSKKKLIICDGKIVGRMKAQRKDKGKTRFTAYMLWAKEIRQELMRANPELDFSQTSKRLGELWATVPYNEKYIWKRKAKRLASKGGGGKEEKSSPMVTTCPKKRSPPTRKFINKQQSGGGQANQSVLQLGQPSVGGNVPTSSPDHPVKGGRSTLVAEPVVGPGMYKVVGTQPIDVSAHLRLLGESLSIIGERLKEHEGQIAVSGSLSVLLDSLLCALGPLLCLTQQVPEMSTGCAPEILSKILDNIAYIMPGL</sequence>
<feature type="region of interest" description="Disordered" evidence="2">
    <location>
        <begin position="36"/>
        <end position="78"/>
    </location>
</feature>
<feature type="region of interest" description="Disordered" evidence="2">
    <location>
        <begin position="243"/>
        <end position="314"/>
    </location>
</feature>
<accession>A0A1B6LMQ3</accession>
<dbReference type="AlphaFoldDB" id="A0A1B6LMQ3"/>
<keyword evidence="1" id="KW-0539">Nucleus</keyword>